<dbReference type="Gene3D" id="3.40.50.150">
    <property type="entry name" value="Vaccinia Virus protein VP39"/>
    <property type="match status" value="1"/>
</dbReference>
<evidence type="ECO:0000313" key="11">
    <source>
        <dbReference type="Proteomes" id="UP001163441"/>
    </source>
</evidence>
<evidence type="ECO:0000256" key="7">
    <source>
        <dbReference type="HAMAP-Rule" id="MF_00607"/>
    </source>
</evidence>
<comment type="catalytic activity">
    <reaction evidence="7">
        <text>adenosine(1518)/adenosine(1519) in 16S rRNA + 4 S-adenosyl-L-methionine = N(6)-dimethyladenosine(1518)/N(6)-dimethyladenosine(1519) in 16S rRNA + 4 S-adenosyl-L-homocysteine + 4 H(+)</text>
        <dbReference type="Rhea" id="RHEA:19609"/>
        <dbReference type="Rhea" id="RHEA-COMP:10232"/>
        <dbReference type="Rhea" id="RHEA-COMP:10233"/>
        <dbReference type="ChEBI" id="CHEBI:15378"/>
        <dbReference type="ChEBI" id="CHEBI:57856"/>
        <dbReference type="ChEBI" id="CHEBI:59789"/>
        <dbReference type="ChEBI" id="CHEBI:74411"/>
        <dbReference type="ChEBI" id="CHEBI:74493"/>
        <dbReference type="EC" id="2.1.1.182"/>
    </reaction>
</comment>
<keyword evidence="3 7" id="KW-0489">Methyltransferase</keyword>
<keyword evidence="5 7" id="KW-0949">S-adenosyl-L-methionine</keyword>
<evidence type="ECO:0000256" key="1">
    <source>
        <dbReference type="ARBA" id="ARBA00022490"/>
    </source>
</evidence>
<dbReference type="SMART" id="SM00650">
    <property type="entry name" value="rADc"/>
    <property type="match status" value="1"/>
</dbReference>
<feature type="binding site" evidence="7 8">
    <location>
        <position position="65"/>
    </location>
    <ligand>
        <name>S-adenosyl-L-methionine</name>
        <dbReference type="ChEBI" id="CHEBI:59789"/>
    </ligand>
</feature>
<feature type="binding site" evidence="7 8">
    <location>
        <position position="111"/>
    </location>
    <ligand>
        <name>S-adenosyl-L-methionine</name>
        <dbReference type="ChEBI" id="CHEBI:59789"/>
    </ligand>
</feature>
<comment type="similarity">
    <text evidence="7">Belongs to the class I-like SAM-binding methyltransferase superfamily. rRNA adenine N(6)-methyltransferase family. RsmA subfamily.</text>
</comment>
<keyword evidence="4 7" id="KW-0808">Transferase</keyword>
<organism evidence="10 11">
    <name type="scientific">Buchnera aphidicola</name>
    <name type="common">Aphis craccivora</name>
    <dbReference type="NCBI Taxonomy" id="466616"/>
    <lineage>
        <taxon>Bacteria</taxon>
        <taxon>Pseudomonadati</taxon>
        <taxon>Pseudomonadota</taxon>
        <taxon>Gammaproteobacteria</taxon>
        <taxon>Enterobacterales</taxon>
        <taxon>Erwiniaceae</taxon>
        <taxon>Buchnera</taxon>
    </lineage>
</organism>
<sequence length="275" mass="32445">MNIQMKKHIPLKKFSQNFLIDYNIIKKIVGFINPKLNETLVEIGPGLAALTKPVCNLIDKLIIIEIDKNLLKRFKKYSFYKKLIIFYQDALKFNYLELFNQRNKLIRIFGNLPYHIATSLILYLFERIEIIKDMNFMLQKEVAERLTASPGSKLYGRLSIIAQYYCNIKILLHVSPKCFQPTPKVDSIFVSLKPYTNDFPYFTHNIKVLSYVTNLAFQKRRKILRHSLGKIFSKEVLIALNIDPKLRPENISIFQYCQLSNYIIENNMNQKYNFL</sequence>
<evidence type="ECO:0000256" key="3">
    <source>
        <dbReference type="ARBA" id="ARBA00022603"/>
    </source>
</evidence>
<evidence type="ECO:0000259" key="9">
    <source>
        <dbReference type="SMART" id="SM00650"/>
    </source>
</evidence>
<protein>
    <recommendedName>
        <fullName evidence="7">Ribosomal RNA small subunit methyltransferase A</fullName>
        <ecNumber evidence="7">2.1.1.182</ecNumber>
    </recommendedName>
    <alternativeName>
        <fullName evidence="7">16S rRNA (adenine(1518)-N(6)/adenine(1519)-N(6))-dimethyltransferase</fullName>
    </alternativeName>
    <alternativeName>
        <fullName evidence="7">16S rRNA dimethyladenosine transferase</fullName>
    </alternativeName>
    <alternativeName>
        <fullName evidence="7">16S rRNA dimethylase</fullName>
    </alternativeName>
    <alternativeName>
        <fullName evidence="7">S-adenosylmethionine-6-N', N'-adenosyl(rRNA) dimethyltransferase</fullName>
    </alternativeName>
</protein>
<reference evidence="10" key="1">
    <citation type="submission" date="2022-11" db="EMBL/GenBank/DDBJ databases">
        <title>The whole genome sequencing of pests is an important tool to study the evolution of the plant-insect interaction and insecticide resistance.</title>
        <authorList>
            <person name="Kananovich Y."/>
        </authorList>
    </citation>
    <scope>NUCLEOTIDE SEQUENCE</scope>
    <source>
        <strain evidence="10">BSU_Aph_2016</strain>
    </source>
</reference>
<dbReference type="EMBL" id="CP113403">
    <property type="protein sequence ID" value="WAI18054.1"/>
    <property type="molecule type" value="Genomic_DNA"/>
</dbReference>
<feature type="binding site" evidence="7 8">
    <location>
        <position position="17"/>
    </location>
    <ligand>
        <name>S-adenosyl-L-methionine</name>
        <dbReference type="ChEBI" id="CHEBI:59789"/>
    </ligand>
</feature>
<comment type="function">
    <text evidence="7">Specifically dimethylates two adjacent adenosines (A1518 and A1519) in the loop of a conserved hairpin near the 3'-end of 16S rRNA in the 30S particle. May play a critical role in biogenesis of 30S subunits.</text>
</comment>
<feature type="binding site" evidence="7 8">
    <location>
        <position position="44"/>
    </location>
    <ligand>
        <name>S-adenosyl-L-methionine</name>
        <dbReference type="ChEBI" id="CHEBI:59789"/>
    </ligand>
</feature>
<evidence type="ECO:0000256" key="6">
    <source>
        <dbReference type="ARBA" id="ARBA00022884"/>
    </source>
</evidence>
<keyword evidence="2 7" id="KW-0698">rRNA processing</keyword>
<keyword evidence="6 7" id="KW-0694">RNA-binding</keyword>
<keyword evidence="1 7" id="KW-0963">Cytoplasm</keyword>
<dbReference type="EC" id="2.1.1.182" evidence="7"/>
<dbReference type="NCBIfam" id="TIGR00755">
    <property type="entry name" value="ksgA"/>
    <property type="match status" value="1"/>
</dbReference>
<dbReference type="GO" id="GO:0005829">
    <property type="term" value="C:cytosol"/>
    <property type="evidence" value="ECO:0007669"/>
    <property type="project" value="TreeGrafter"/>
</dbReference>
<dbReference type="InterPro" id="IPR011530">
    <property type="entry name" value="rRNA_adenine_dimethylase"/>
</dbReference>
<dbReference type="InterPro" id="IPR023165">
    <property type="entry name" value="rRNA_Ade_diMease-like_C"/>
</dbReference>
<feature type="binding site" evidence="7 8">
    <location>
        <position position="89"/>
    </location>
    <ligand>
        <name>S-adenosyl-L-methionine</name>
        <dbReference type="ChEBI" id="CHEBI:59789"/>
    </ligand>
</feature>
<feature type="domain" description="Ribosomal RNA adenine methylase transferase N-terminal" evidence="9">
    <location>
        <begin position="24"/>
        <end position="196"/>
    </location>
</feature>
<dbReference type="PANTHER" id="PTHR11727">
    <property type="entry name" value="DIMETHYLADENOSINE TRANSFERASE"/>
    <property type="match status" value="1"/>
</dbReference>
<comment type="subcellular location">
    <subcellularLocation>
        <location evidence="7">Cytoplasm</location>
    </subcellularLocation>
</comment>
<dbReference type="SUPFAM" id="SSF53335">
    <property type="entry name" value="S-adenosyl-L-methionine-dependent methyltransferases"/>
    <property type="match status" value="1"/>
</dbReference>
<evidence type="ECO:0000256" key="5">
    <source>
        <dbReference type="ARBA" id="ARBA00022691"/>
    </source>
</evidence>
<dbReference type="GO" id="GO:0052908">
    <property type="term" value="F:16S rRNA (adenine(1518)-N(6)/adenine(1519)-N(6))-dimethyltransferase activity"/>
    <property type="evidence" value="ECO:0007669"/>
    <property type="project" value="UniProtKB-EC"/>
</dbReference>
<dbReference type="Proteomes" id="UP001163441">
    <property type="component" value="Chromosome"/>
</dbReference>
<dbReference type="Pfam" id="PF00398">
    <property type="entry name" value="RrnaAD"/>
    <property type="match status" value="1"/>
</dbReference>
<dbReference type="PROSITE" id="PS51689">
    <property type="entry name" value="SAM_RNA_A_N6_MT"/>
    <property type="match status" value="1"/>
</dbReference>
<gene>
    <name evidence="7 10" type="primary">rsmA</name>
    <name evidence="7" type="synonym">ksgA</name>
    <name evidence="10" type="ORF">OWM53_00720</name>
</gene>
<dbReference type="PANTHER" id="PTHR11727:SF7">
    <property type="entry name" value="DIMETHYLADENOSINE TRANSFERASE-RELATED"/>
    <property type="match status" value="1"/>
</dbReference>
<dbReference type="InterPro" id="IPR020598">
    <property type="entry name" value="rRNA_Ade_methylase_Trfase_N"/>
</dbReference>
<evidence type="ECO:0000256" key="4">
    <source>
        <dbReference type="ARBA" id="ARBA00022679"/>
    </source>
</evidence>
<dbReference type="InterPro" id="IPR001737">
    <property type="entry name" value="KsgA/Erm"/>
</dbReference>
<dbReference type="AlphaFoldDB" id="A0AA95J0Y0"/>
<feature type="binding site" evidence="7 8">
    <location>
        <position position="19"/>
    </location>
    <ligand>
        <name>S-adenosyl-L-methionine</name>
        <dbReference type="ChEBI" id="CHEBI:59789"/>
    </ligand>
</feature>
<dbReference type="InterPro" id="IPR029063">
    <property type="entry name" value="SAM-dependent_MTases_sf"/>
</dbReference>
<evidence type="ECO:0000256" key="2">
    <source>
        <dbReference type="ARBA" id="ARBA00022552"/>
    </source>
</evidence>
<dbReference type="FunFam" id="1.10.8.100:FF:000001">
    <property type="entry name" value="Ribosomal RNA small subunit methyltransferase A"/>
    <property type="match status" value="1"/>
</dbReference>
<proteinExistence type="inferred from homology"/>
<dbReference type="Gene3D" id="1.10.8.100">
    <property type="entry name" value="Ribosomal RNA adenine dimethylase-like, domain 2"/>
    <property type="match status" value="1"/>
</dbReference>
<evidence type="ECO:0000256" key="8">
    <source>
        <dbReference type="PROSITE-ProRule" id="PRU01026"/>
    </source>
</evidence>
<dbReference type="HAMAP" id="MF_00607">
    <property type="entry name" value="16SrRNA_methyltr_A"/>
    <property type="match status" value="1"/>
</dbReference>
<accession>A0AA95J0Y0</accession>
<name>A0AA95J0Y0_9GAMM</name>
<dbReference type="GO" id="GO:0003723">
    <property type="term" value="F:RNA binding"/>
    <property type="evidence" value="ECO:0007669"/>
    <property type="project" value="UniProtKB-UniRule"/>
</dbReference>
<evidence type="ECO:0000313" key="10">
    <source>
        <dbReference type="EMBL" id="WAI18054.1"/>
    </source>
</evidence>